<proteinExistence type="inferred from homology"/>
<dbReference type="Proteomes" id="UP000191554">
    <property type="component" value="Unassembled WGS sequence"/>
</dbReference>
<gene>
    <name evidence="5" type="primary">fas2</name>
    <name evidence="5" type="ORF">CLHUN_05930</name>
</gene>
<dbReference type="EMBL" id="MZGX01000003">
    <property type="protein sequence ID" value="OPX45656.1"/>
    <property type="molecule type" value="Genomic_DNA"/>
</dbReference>
<dbReference type="SUPFAM" id="SSF52518">
    <property type="entry name" value="Thiamin diphosphate-binding fold (THDP-binding)"/>
    <property type="match status" value="1"/>
</dbReference>
<evidence type="ECO:0000256" key="2">
    <source>
        <dbReference type="ARBA" id="ARBA00007131"/>
    </source>
</evidence>
<dbReference type="PANTHER" id="PTHR47514:SF1">
    <property type="entry name" value="TRANSKETOLASE N-TERMINAL SECTION-RELATED"/>
    <property type="match status" value="1"/>
</dbReference>
<sequence>MKPQDFAKAVRENAAKILNHTNDSHIGGGYSCVDILAVLYTRILNISKDNLNDPNRDVFILSKGHIAATMFAVLAQKGIIPMEHLDLHTANGENYAGHTRKFVVPGIEASAGSLGHGMGVGLGMAYAKRLNKNTGKVYVLLGDGECNEGSIWESAMFASRFSLGNIVTIVDRNRLQSYGSDEQVMNMGDLGEKFRAFGCRTFDIDGHDYDEIYDTLIKASESDFDKPAVIIAHTIKGKGVSFMENRLEWHFKSPNDEQLKIIMEELNA</sequence>
<dbReference type="InterPro" id="IPR029061">
    <property type="entry name" value="THDP-binding"/>
</dbReference>
<dbReference type="PANTHER" id="PTHR47514">
    <property type="entry name" value="TRANSKETOLASE N-TERMINAL SECTION-RELATED"/>
    <property type="match status" value="1"/>
</dbReference>
<dbReference type="Pfam" id="PF00456">
    <property type="entry name" value="Transketolase_N"/>
    <property type="match status" value="1"/>
</dbReference>
<evidence type="ECO:0000256" key="1">
    <source>
        <dbReference type="ARBA" id="ARBA00001964"/>
    </source>
</evidence>
<dbReference type="OrthoDB" id="8732661at2"/>
<comment type="caution">
    <text evidence="5">The sequence shown here is derived from an EMBL/GenBank/DDBJ whole genome shotgun (WGS) entry which is preliminary data.</text>
</comment>
<dbReference type="RefSeq" id="WP_080063061.1">
    <property type="nucleotide sequence ID" value="NZ_MZGX01000003.1"/>
</dbReference>
<dbReference type="InterPro" id="IPR005474">
    <property type="entry name" value="Transketolase_N"/>
</dbReference>
<dbReference type="STRING" id="48256.CLHUN_05930"/>
<evidence type="ECO:0000256" key="3">
    <source>
        <dbReference type="ARBA" id="ARBA00023052"/>
    </source>
</evidence>
<evidence type="ECO:0000259" key="4">
    <source>
        <dbReference type="Pfam" id="PF00456"/>
    </source>
</evidence>
<organism evidence="5 6">
    <name type="scientific">Ruminiclostridium hungatei</name>
    <name type="common">Clostridium hungatei</name>
    <dbReference type="NCBI Taxonomy" id="48256"/>
    <lineage>
        <taxon>Bacteria</taxon>
        <taxon>Bacillati</taxon>
        <taxon>Bacillota</taxon>
        <taxon>Clostridia</taxon>
        <taxon>Eubacteriales</taxon>
        <taxon>Oscillospiraceae</taxon>
        <taxon>Ruminiclostridium</taxon>
    </lineage>
</organism>
<evidence type="ECO:0000313" key="6">
    <source>
        <dbReference type="Proteomes" id="UP000191554"/>
    </source>
</evidence>
<dbReference type="AlphaFoldDB" id="A0A1V4SQB2"/>
<dbReference type="Gene3D" id="3.40.50.970">
    <property type="match status" value="1"/>
</dbReference>
<accession>A0A1V4SQB2</accession>
<protein>
    <submittedName>
        <fullName evidence="5">Ferredoxin fas2</fullName>
    </submittedName>
</protein>
<evidence type="ECO:0000313" key="5">
    <source>
        <dbReference type="EMBL" id="OPX45656.1"/>
    </source>
</evidence>
<comment type="similarity">
    <text evidence="2">Belongs to the transketolase family.</text>
</comment>
<keyword evidence="6" id="KW-1185">Reference proteome</keyword>
<reference evidence="5 6" key="1">
    <citation type="submission" date="2017-03" db="EMBL/GenBank/DDBJ databases">
        <title>Genome sequence of Clostridium hungatei DSM 14427.</title>
        <authorList>
            <person name="Poehlein A."/>
            <person name="Daniel R."/>
        </authorList>
    </citation>
    <scope>NUCLEOTIDE SEQUENCE [LARGE SCALE GENOMIC DNA]</scope>
    <source>
        <strain evidence="5 6">DSM 14427</strain>
    </source>
</reference>
<dbReference type="CDD" id="cd02012">
    <property type="entry name" value="TPP_TK"/>
    <property type="match status" value="1"/>
</dbReference>
<keyword evidence="3" id="KW-0786">Thiamine pyrophosphate</keyword>
<feature type="domain" description="Transketolase N-terminal" evidence="4">
    <location>
        <begin position="5"/>
        <end position="258"/>
    </location>
</feature>
<name>A0A1V4SQB2_RUMHU</name>
<comment type="cofactor">
    <cofactor evidence="1">
        <name>thiamine diphosphate</name>
        <dbReference type="ChEBI" id="CHEBI:58937"/>
    </cofactor>
</comment>